<feature type="transmembrane region" description="Helical" evidence="5">
    <location>
        <begin position="7"/>
        <end position="27"/>
    </location>
</feature>
<dbReference type="GeneID" id="54569912"/>
<dbReference type="Gene3D" id="1.20.120.550">
    <property type="entry name" value="Membrane associated eicosanoid/glutathione metabolism-like domain"/>
    <property type="match status" value="1"/>
</dbReference>
<proteinExistence type="predicted"/>
<name>A0A6A6CPX5_ZASCE</name>
<evidence type="ECO:0000256" key="2">
    <source>
        <dbReference type="ARBA" id="ARBA00022692"/>
    </source>
</evidence>
<evidence type="ECO:0000256" key="4">
    <source>
        <dbReference type="ARBA" id="ARBA00023136"/>
    </source>
</evidence>
<evidence type="ECO:0000256" key="5">
    <source>
        <dbReference type="SAM" id="Phobius"/>
    </source>
</evidence>
<dbReference type="SUPFAM" id="SSF161084">
    <property type="entry name" value="MAPEG domain-like"/>
    <property type="match status" value="1"/>
</dbReference>
<protein>
    <recommendedName>
        <fullName evidence="8">MAPEG family protein</fullName>
    </recommendedName>
</protein>
<dbReference type="InterPro" id="IPR023352">
    <property type="entry name" value="MAPEG-like_dom_sf"/>
</dbReference>
<dbReference type="Pfam" id="PF01124">
    <property type="entry name" value="MAPEG"/>
    <property type="match status" value="1"/>
</dbReference>
<dbReference type="RefSeq" id="XP_033669167.1">
    <property type="nucleotide sequence ID" value="XM_033816640.1"/>
</dbReference>
<evidence type="ECO:0000313" key="6">
    <source>
        <dbReference type="EMBL" id="KAF2168278.1"/>
    </source>
</evidence>
<evidence type="ECO:0000256" key="3">
    <source>
        <dbReference type="ARBA" id="ARBA00022989"/>
    </source>
</evidence>
<sequence length="143" mass="16155">MAVSNAPLVGPVIAMALWTFSMEFWMYSYRLPDISKYNVQMPPTVTKAELEKQIPRHRNWPAENFNHLHEQPTVFFAVALALTFLEVSDGLTVTLAWAYVGVRVVHSLIQAQTNIIMRRFAAFATSSVILFGLTAKAAVVYFF</sequence>
<reference evidence="6" key="1">
    <citation type="journal article" date="2020" name="Stud. Mycol.">
        <title>101 Dothideomycetes genomes: a test case for predicting lifestyles and emergence of pathogens.</title>
        <authorList>
            <person name="Haridas S."/>
            <person name="Albert R."/>
            <person name="Binder M."/>
            <person name="Bloem J."/>
            <person name="Labutti K."/>
            <person name="Salamov A."/>
            <person name="Andreopoulos B."/>
            <person name="Baker S."/>
            <person name="Barry K."/>
            <person name="Bills G."/>
            <person name="Bluhm B."/>
            <person name="Cannon C."/>
            <person name="Castanera R."/>
            <person name="Culley D."/>
            <person name="Daum C."/>
            <person name="Ezra D."/>
            <person name="Gonzalez J."/>
            <person name="Henrissat B."/>
            <person name="Kuo A."/>
            <person name="Liang C."/>
            <person name="Lipzen A."/>
            <person name="Lutzoni F."/>
            <person name="Magnuson J."/>
            <person name="Mondo S."/>
            <person name="Nolan M."/>
            <person name="Ohm R."/>
            <person name="Pangilinan J."/>
            <person name="Park H.-J."/>
            <person name="Ramirez L."/>
            <person name="Alfaro M."/>
            <person name="Sun H."/>
            <person name="Tritt A."/>
            <person name="Yoshinaga Y."/>
            <person name="Zwiers L.-H."/>
            <person name="Turgeon B."/>
            <person name="Goodwin S."/>
            <person name="Spatafora J."/>
            <person name="Crous P."/>
            <person name="Grigoriev I."/>
        </authorList>
    </citation>
    <scope>NUCLEOTIDE SEQUENCE</scope>
    <source>
        <strain evidence="6">ATCC 36951</strain>
    </source>
</reference>
<dbReference type="AlphaFoldDB" id="A0A6A6CPX5"/>
<keyword evidence="4 5" id="KW-0472">Membrane</keyword>
<dbReference type="OrthoDB" id="4456959at2759"/>
<organism evidence="6 7">
    <name type="scientific">Zasmidium cellare ATCC 36951</name>
    <dbReference type="NCBI Taxonomy" id="1080233"/>
    <lineage>
        <taxon>Eukaryota</taxon>
        <taxon>Fungi</taxon>
        <taxon>Dikarya</taxon>
        <taxon>Ascomycota</taxon>
        <taxon>Pezizomycotina</taxon>
        <taxon>Dothideomycetes</taxon>
        <taxon>Dothideomycetidae</taxon>
        <taxon>Mycosphaerellales</taxon>
        <taxon>Mycosphaerellaceae</taxon>
        <taxon>Zasmidium</taxon>
    </lineage>
</organism>
<keyword evidence="7" id="KW-1185">Reference proteome</keyword>
<evidence type="ECO:0008006" key="8">
    <source>
        <dbReference type="Google" id="ProtNLM"/>
    </source>
</evidence>
<keyword evidence="3 5" id="KW-1133">Transmembrane helix</keyword>
<dbReference type="EMBL" id="ML993591">
    <property type="protein sequence ID" value="KAF2168278.1"/>
    <property type="molecule type" value="Genomic_DNA"/>
</dbReference>
<evidence type="ECO:0000313" key="7">
    <source>
        <dbReference type="Proteomes" id="UP000799537"/>
    </source>
</evidence>
<feature type="transmembrane region" description="Helical" evidence="5">
    <location>
        <begin position="74"/>
        <end position="100"/>
    </location>
</feature>
<keyword evidence="2 5" id="KW-0812">Transmembrane</keyword>
<dbReference type="GO" id="GO:0016020">
    <property type="term" value="C:membrane"/>
    <property type="evidence" value="ECO:0007669"/>
    <property type="project" value="UniProtKB-SubCell"/>
</dbReference>
<accession>A0A6A6CPX5</accession>
<gene>
    <name evidence="6" type="ORF">M409DRAFT_65732</name>
</gene>
<comment type="subcellular location">
    <subcellularLocation>
        <location evidence="1">Membrane</location>
    </subcellularLocation>
</comment>
<feature type="transmembrane region" description="Helical" evidence="5">
    <location>
        <begin position="120"/>
        <end position="142"/>
    </location>
</feature>
<dbReference type="Proteomes" id="UP000799537">
    <property type="component" value="Unassembled WGS sequence"/>
</dbReference>
<dbReference type="InterPro" id="IPR001129">
    <property type="entry name" value="Membr-assoc_MAPEG"/>
</dbReference>
<evidence type="ECO:0000256" key="1">
    <source>
        <dbReference type="ARBA" id="ARBA00004370"/>
    </source>
</evidence>